<feature type="transmembrane region" description="Helical" evidence="4">
    <location>
        <begin position="58"/>
        <end position="75"/>
    </location>
</feature>
<dbReference type="HOGENOM" id="CLU_057648_0_0_12"/>
<evidence type="ECO:0000256" key="2">
    <source>
        <dbReference type="ARBA" id="ARBA00022989"/>
    </source>
</evidence>
<keyword evidence="1 4" id="KW-0812">Transmembrane</keyword>
<dbReference type="Pfam" id="PF07690">
    <property type="entry name" value="MFS_1"/>
    <property type="match status" value="1"/>
</dbReference>
<feature type="transmembrane region" description="Helical" evidence="4">
    <location>
        <begin position="222"/>
        <end position="248"/>
    </location>
</feature>
<dbReference type="OrthoDB" id="9774288at2"/>
<gene>
    <name evidence="5" type="ordered locus">SpiGrapes_2271</name>
</gene>
<dbReference type="KEGG" id="sgp:SpiGrapes_2271"/>
<dbReference type="EMBL" id="CP003155">
    <property type="protein sequence ID" value="AEV30047.1"/>
    <property type="molecule type" value="Genomic_DNA"/>
</dbReference>
<evidence type="ECO:0000313" key="5">
    <source>
        <dbReference type="EMBL" id="AEV30047.1"/>
    </source>
</evidence>
<name>G8QSB7_SPHPG</name>
<dbReference type="Gene3D" id="1.20.1250.20">
    <property type="entry name" value="MFS general substrate transporter like domains"/>
    <property type="match status" value="2"/>
</dbReference>
<dbReference type="PANTHER" id="PTHR23526">
    <property type="entry name" value="INTEGRAL MEMBRANE TRANSPORT PROTEIN-RELATED"/>
    <property type="match status" value="1"/>
</dbReference>
<dbReference type="RefSeq" id="WP_014270888.1">
    <property type="nucleotide sequence ID" value="NC_016633.1"/>
</dbReference>
<protein>
    <submittedName>
        <fullName evidence="5">Arabinose efflux permease family protein</fullName>
    </submittedName>
</protein>
<dbReference type="eggNOG" id="COG2223">
    <property type="taxonomic scope" value="Bacteria"/>
</dbReference>
<reference evidence="5 6" key="1">
    <citation type="submission" date="2011-11" db="EMBL/GenBank/DDBJ databases">
        <title>Complete sequence of Spirochaeta sp. grapes.</title>
        <authorList>
            <consortium name="US DOE Joint Genome Institute"/>
            <person name="Lucas S."/>
            <person name="Han J."/>
            <person name="Lapidus A."/>
            <person name="Cheng J.-F."/>
            <person name="Goodwin L."/>
            <person name="Pitluck S."/>
            <person name="Peters L."/>
            <person name="Ovchinnikova G."/>
            <person name="Munk A.C."/>
            <person name="Detter J.C."/>
            <person name="Han C."/>
            <person name="Tapia R."/>
            <person name="Land M."/>
            <person name="Hauser L."/>
            <person name="Kyrpides N."/>
            <person name="Ivanova N."/>
            <person name="Pagani I."/>
            <person name="Ritalahtilisa K."/>
            <person name="Loeffler F."/>
            <person name="Woyke T."/>
        </authorList>
    </citation>
    <scope>NUCLEOTIDE SEQUENCE [LARGE SCALE GENOMIC DNA]</scope>
    <source>
        <strain evidence="6">ATCC BAA-1885 / DSM 22778 / Grapes</strain>
    </source>
</reference>
<keyword evidence="2 4" id="KW-1133">Transmembrane helix</keyword>
<dbReference type="Proteomes" id="UP000005632">
    <property type="component" value="Chromosome"/>
</dbReference>
<feature type="transmembrane region" description="Helical" evidence="4">
    <location>
        <begin position="254"/>
        <end position="273"/>
    </location>
</feature>
<evidence type="ECO:0000313" key="6">
    <source>
        <dbReference type="Proteomes" id="UP000005632"/>
    </source>
</evidence>
<dbReference type="SUPFAM" id="SSF103473">
    <property type="entry name" value="MFS general substrate transporter"/>
    <property type="match status" value="1"/>
</dbReference>
<dbReference type="InterPro" id="IPR036259">
    <property type="entry name" value="MFS_trans_sf"/>
</dbReference>
<feature type="transmembrane region" description="Helical" evidence="4">
    <location>
        <begin position="20"/>
        <end position="38"/>
    </location>
</feature>
<evidence type="ECO:0000256" key="3">
    <source>
        <dbReference type="ARBA" id="ARBA00023136"/>
    </source>
</evidence>
<dbReference type="AlphaFoldDB" id="G8QSB7"/>
<dbReference type="PANTHER" id="PTHR23526:SF4">
    <property type="entry name" value="INTEGRAL MEMBRANE TRANSPORT PROTEIN"/>
    <property type="match status" value="1"/>
</dbReference>
<feature type="transmembrane region" description="Helical" evidence="4">
    <location>
        <begin position="349"/>
        <end position="374"/>
    </location>
</feature>
<organism evidence="5 6">
    <name type="scientific">Sphaerochaeta pleomorpha (strain ATCC BAA-1885 / DSM 22778 / Grapes)</name>
    <dbReference type="NCBI Taxonomy" id="158190"/>
    <lineage>
        <taxon>Bacteria</taxon>
        <taxon>Pseudomonadati</taxon>
        <taxon>Spirochaetota</taxon>
        <taxon>Spirochaetia</taxon>
        <taxon>Spirochaetales</taxon>
        <taxon>Sphaerochaetaceae</taxon>
        <taxon>Sphaerochaeta</taxon>
    </lineage>
</organism>
<dbReference type="STRING" id="158190.SpiGrapes_2271"/>
<dbReference type="GO" id="GO:0022857">
    <property type="term" value="F:transmembrane transporter activity"/>
    <property type="evidence" value="ECO:0007669"/>
    <property type="project" value="InterPro"/>
</dbReference>
<feature type="transmembrane region" description="Helical" evidence="4">
    <location>
        <begin position="178"/>
        <end position="201"/>
    </location>
</feature>
<proteinExistence type="predicted"/>
<dbReference type="InterPro" id="IPR011701">
    <property type="entry name" value="MFS"/>
</dbReference>
<sequence>MIIRERLNSIYKSDSRRNKFLLVILFSGLAYGFYRGVQDNYLAQIIQISKFERGIVEFFRELPGLFLVFILAAMYRFSESKVFKIGTAIMLLGTLGLLLIGTSKAVVILFMVIFSTGEHITMPIKSSMSLDMAKQGKGGASLGLMSSISNGGNIIGFLVVTVIFAVLGKMGIPDDSIVGFKTVFFIATLLLVCSAIIALAIKDQGKPVKRSKIYFSKKFSKYYMLEIFYGARKQIFLTFAPYVLILFYGADTSLVALLLAICAGFGMLLAPVIGKLIDRLGYKFIMVTDTLLLMVVCFFYGYAHRLFSPDVAFIVVCVNFVLDSIISMASMASKVYVQDIAATQEEMTATITTGISVNHLISVMVALLGGYIWQQVGIEMLFTLSGILGLINTLFALTIKTPMREVVVKEAEARA</sequence>
<dbReference type="InterPro" id="IPR052528">
    <property type="entry name" value="Sugar_transport-like"/>
</dbReference>
<accession>G8QSB7</accession>
<keyword evidence="6" id="KW-1185">Reference proteome</keyword>
<feature type="transmembrane region" description="Helical" evidence="4">
    <location>
        <begin position="313"/>
        <end position="337"/>
    </location>
</feature>
<feature type="transmembrane region" description="Helical" evidence="4">
    <location>
        <begin position="380"/>
        <end position="399"/>
    </location>
</feature>
<feature type="transmembrane region" description="Helical" evidence="4">
    <location>
        <begin position="280"/>
        <end position="301"/>
    </location>
</feature>
<evidence type="ECO:0000256" key="4">
    <source>
        <dbReference type="SAM" id="Phobius"/>
    </source>
</evidence>
<evidence type="ECO:0000256" key="1">
    <source>
        <dbReference type="ARBA" id="ARBA00022692"/>
    </source>
</evidence>
<keyword evidence="3 4" id="KW-0472">Membrane</keyword>